<dbReference type="GO" id="GO:0051260">
    <property type="term" value="P:protein homooligomerization"/>
    <property type="evidence" value="ECO:0007669"/>
    <property type="project" value="InterPro"/>
</dbReference>
<evidence type="ECO:0000259" key="3">
    <source>
        <dbReference type="SMART" id="SM00225"/>
    </source>
</evidence>
<dbReference type="SUPFAM" id="SSF50969">
    <property type="entry name" value="YVTN repeat-like/Quinoprotein amine dehydrogenase"/>
    <property type="match status" value="1"/>
</dbReference>
<comment type="pathway">
    <text evidence="1">Protein modification; protein ubiquitination.</text>
</comment>
<dbReference type="InterPro" id="IPR057441">
    <property type="entry name" value="Beta_prop_At2g24240"/>
</dbReference>
<accession>A0A7J8S7Z8</accession>
<feature type="region of interest" description="Disordered" evidence="2">
    <location>
        <begin position="313"/>
        <end position="333"/>
    </location>
</feature>
<protein>
    <recommendedName>
        <fullName evidence="3">BTB domain-containing protein</fullName>
    </recommendedName>
</protein>
<feature type="compositionally biased region" description="Basic and acidic residues" evidence="2">
    <location>
        <begin position="413"/>
        <end position="439"/>
    </location>
</feature>
<dbReference type="SUPFAM" id="SSF54695">
    <property type="entry name" value="POZ domain"/>
    <property type="match status" value="1"/>
</dbReference>
<dbReference type="InterPro" id="IPR015943">
    <property type="entry name" value="WD40/YVTN_repeat-like_dom_sf"/>
</dbReference>
<dbReference type="UniPathway" id="UPA00143"/>
<feature type="region of interest" description="Disordered" evidence="2">
    <location>
        <begin position="413"/>
        <end position="446"/>
    </location>
</feature>
<dbReference type="Gene3D" id="2.130.10.10">
    <property type="entry name" value="YVTN repeat-like/Quinoprotein amine dehydrogenase"/>
    <property type="match status" value="1"/>
</dbReference>
<feature type="domain" description="BTB" evidence="3">
    <location>
        <begin position="522"/>
        <end position="616"/>
    </location>
</feature>
<dbReference type="Proteomes" id="UP000593561">
    <property type="component" value="Unassembled WGS sequence"/>
</dbReference>
<name>A0A7J8S7Z8_GOSDV</name>
<dbReference type="EMBL" id="JABFAC010000008">
    <property type="protein sequence ID" value="MBA0621662.1"/>
    <property type="molecule type" value="Genomic_DNA"/>
</dbReference>
<proteinExistence type="predicted"/>
<keyword evidence="5" id="KW-1185">Reference proteome</keyword>
<dbReference type="Pfam" id="PF25279">
    <property type="entry name" value="Beta_prop_At2g24240"/>
    <property type="match status" value="1"/>
</dbReference>
<dbReference type="PANTHER" id="PTHR31798">
    <property type="entry name" value="HYDROXYPROLINE-RICH GLYCOPROTEIN-LIKE"/>
    <property type="match status" value="1"/>
</dbReference>
<dbReference type="InterPro" id="IPR011044">
    <property type="entry name" value="Quino_amine_DH_bsu"/>
</dbReference>
<reference evidence="4 5" key="1">
    <citation type="journal article" date="2019" name="Genome Biol. Evol.">
        <title>Insights into the evolution of the New World diploid cottons (Gossypium, subgenus Houzingenia) based on genome sequencing.</title>
        <authorList>
            <person name="Grover C.E."/>
            <person name="Arick M.A. 2nd"/>
            <person name="Thrash A."/>
            <person name="Conover J.L."/>
            <person name="Sanders W.S."/>
            <person name="Peterson D.G."/>
            <person name="Frelichowski J.E."/>
            <person name="Scheffler J.A."/>
            <person name="Scheffler B.E."/>
            <person name="Wendel J.F."/>
        </authorList>
    </citation>
    <scope>NUCLEOTIDE SEQUENCE [LARGE SCALE GENOMIC DNA]</scope>
    <source>
        <strain evidence="4">27</strain>
        <tissue evidence="4">Leaf</tissue>
    </source>
</reference>
<evidence type="ECO:0000256" key="1">
    <source>
        <dbReference type="ARBA" id="ARBA00004906"/>
    </source>
</evidence>
<dbReference type="InterPro" id="IPR040420">
    <property type="entry name" value="At1g76660-like"/>
</dbReference>
<organism evidence="4 5">
    <name type="scientific">Gossypium davidsonii</name>
    <name type="common">Davidson's cotton</name>
    <name type="synonym">Gossypium klotzschianum subsp. davidsonii</name>
    <dbReference type="NCBI Taxonomy" id="34287"/>
    <lineage>
        <taxon>Eukaryota</taxon>
        <taxon>Viridiplantae</taxon>
        <taxon>Streptophyta</taxon>
        <taxon>Embryophyta</taxon>
        <taxon>Tracheophyta</taxon>
        <taxon>Spermatophyta</taxon>
        <taxon>Magnoliopsida</taxon>
        <taxon>eudicotyledons</taxon>
        <taxon>Gunneridae</taxon>
        <taxon>Pentapetalae</taxon>
        <taxon>rosids</taxon>
        <taxon>malvids</taxon>
        <taxon>Malvales</taxon>
        <taxon>Malvaceae</taxon>
        <taxon>Malvoideae</taxon>
        <taxon>Gossypium</taxon>
    </lineage>
</organism>
<evidence type="ECO:0000313" key="5">
    <source>
        <dbReference type="Proteomes" id="UP000593561"/>
    </source>
</evidence>
<sequence length="868" mass="94463">MRGANGESRAMNNPLETIHAAANAIASAENRVPQSTVQESENSQVLMKQCLLVCMGSPGKKWFLIYRENTLRLDDLPHKKRWGGWWSKYWCFGSYKQKKRIGPAVPVSETSSSRANMPAAEIPTQAVTVTLPFVAPPSSPASFLPSEPPSATQSPAGLVSLTSISASMYSPGPASIFAIGPYAHETQLVSPPVFSTFTTEPSTAPFTPPPESVHLTTPSSPEVPFAQFLGPNLQYGEAGQRFPIYQYEFQSYQLHPGSPIGQLISPSSGISGSGTSSPFPDGDFAAGLRFPEFRMGGPPKLLNLDKLSNREWGSSHGSGTLTPDATTCTPRNGLRLDHPLSEIVSHPSLSKQNPIDQVAVNHRVSFELTTEEVIRCAETGAATSSEAVPEFLHNEATREREENTTKVADDYEYRVGETSNERPEKAPADREGTPQHHENQSLTLGSAKEFNFENVDGVDAHKPILSSDWWANKKVAGKDDNVARNWSFFPMMQPGGKKVFLETIMPSFDICCLETEPELNSNVVSINVGGRIFQTTKQTLTQAGPKSLLYRLAETGSDRFVDRDPDQFSLLLSLLRSGTLPSKVKDFDLRDFIEESRFYGVESLLTSSLSDPSHLDAFALRKSSELPLNGRDTPSAIASTPFGSLHVSHGSKITSFDWSLTRKSTILTEFTAIDSLLAISPDIAAAGATDFSGLQILDLQKGRVKQVLNWENATRSGSTVQAIGSSGEFLFTSFESSRRNSNSILVYDMNTLNPVIEIARNEIFGADLDSAIPATKLRWVSGYGLLMASGSHSGLSGVSGNIKFWDIRSGNVAFELKEKVDCFADVCVSDNMNVLFKVGVSSGEVFNADLRCLGTVNNDANDNSNPWM</sequence>
<evidence type="ECO:0000256" key="2">
    <source>
        <dbReference type="SAM" id="MobiDB-lite"/>
    </source>
</evidence>
<dbReference type="InterPro" id="IPR003131">
    <property type="entry name" value="T1-type_BTB"/>
</dbReference>
<dbReference type="AlphaFoldDB" id="A0A7J8S7Z8"/>
<dbReference type="Pfam" id="PF02214">
    <property type="entry name" value="BTB_2"/>
    <property type="match status" value="1"/>
</dbReference>
<evidence type="ECO:0000313" key="4">
    <source>
        <dbReference type="EMBL" id="MBA0621662.1"/>
    </source>
</evidence>
<dbReference type="InterPro" id="IPR000210">
    <property type="entry name" value="BTB/POZ_dom"/>
</dbReference>
<dbReference type="GO" id="GO:0016567">
    <property type="term" value="P:protein ubiquitination"/>
    <property type="evidence" value="ECO:0007669"/>
    <property type="project" value="UniProtKB-UniPathway"/>
</dbReference>
<dbReference type="PANTHER" id="PTHR31798:SF2">
    <property type="entry name" value="HYDROXYPROLINE-RICH GLYCOPROTEIN FAMILY PROTEIN"/>
    <property type="match status" value="1"/>
</dbReference>
<dbReference type="InterPro" id="IPR011333">
    <property type="entry name" value="SKP1/BTB/POZ_sf"/>
</dbReference>
<comment type="caution">
    <text evidence="4">The sequence shown here is derived from an EMBL/GenBank/DDBJ whole genome shotgun (WGS) entry which is preliminary data.</text>
</comment>
<feature type="non-terminal residue" evidence="4">
    <location>
        <position position="1"/>
    </location>
</feature>
<feature type="compositionally biased region" description="Polar residues" evidence="2">
    <location>
        <begin position="313"/>
        <end position="330"/>
    </location>
</feature>
<gene>
    <name evidence="4" type="ORF">Godav_007263</name>
</gene>
<dbReference type="Gene3D" id="3.30.710.10">
    <property type="entry name" value="Potassium Channel Kv1.1, Chain A"/>
    <property type="match status" value="1"/>
</dbReference>
<dbReference type="SMART" id="SM00225">
    <property type="entry name" value="BTB"/>
    <property type="match status" value="1"/>
</dbReference>